<sequence>MNVTSEQNNAAGQIVELLATRIGQNRAIHPETVIAVVARLSGSFLLRSFNFELDKLEPGAIVLSAEANERTPDLLALLSTALTSRGIPLDTQKLGGDKSLRGEEPNLSFEASITSLQDGMLLIAQENNLDFEQAAQAATLATAFIVAECSRTIGAETALNVAVYGLIEGSKTVPPSFAPVQDVKKEMS</sequence>
<name>A0ABW2IBS7_9BURK</name>
<keyword evidence="2" id="KW-1185">Reference proteome</keyword>
<evidence type="ECO:0000313" key="1">
    <source>
        <dbReference type="EMBL" id="MFC7288387.1"/>
    </source>
</evidence>
<reference evidence="2" key="1">
    <citation type="journal article" date="2019" name="Int. J. Syst. Evol. Microbiol.">
        <title>The Global Catalogue of Microorganisms (GCM) 10K type strain sequencing project: providing services to taxonomists for standard genome sequencing and annotation.</title>
        <authorList>
            <consortium name="The Broad Institute Genomics Platform"/>
            <consortium name="The Broad Institute Genome Sequencing Center for Infectious Disease"/>
            <person name="Wu L."/>
            <person name="Ma J."/>
        </authorList>
    </citation>
    <scope>NUCLEOTIDE SEQUENCE [LARGE SCALE GENOMIC DNA]</scope>
    <source>
        <strain evidence="2">KACC 12508</strain>
    </source>
</reference>
<accession>A0ABW2IBS7</accession>
<organism evidence="1 2">
    <name type="scientific">Herminiimonas glaciei</name>
    <dbReference type="NCBI Taxonomy" id="523788"/>
    <lineage>
        <taxon>Bacteria</taxon>
        <taxon>Pseudomonadati</taxon>
        <taxon>Pseudomonadota</taxon>
        <taxon>Betaproteobacteria</taxon>
        <taxon>Burkholderiales</taxon>
        <taxon>Oxalobacteraceae</taxon>
        <taxon>Herminiimonas</taxon>
    </lineage>
</organism>
<dbReference type="EMBL" id="JBHTBU010000001">
    <property type="protein sequence ID" value="MFC7288387.1"/>
    <property type="molecule type" value="Genomic_DNA"/>
</dbReference>
<dbReference type="RefSeq" id="WP_382271723.1">
    <property type="nucleotide sequence ID" value="NZ_JBHTBU010000001.1"/>
</dbReference>
<comment type="caution">
    <text evidence="1">The sequence shown here is derived from an EMBL/GenBank/DDBJ whole genome shotgun (WGS) entry which is preliminary data.</text>
</comment>
<evidence type="ECO:0000313" key="2">
    <source>
        <dbReference type="Proteomes" id="UP001596542"/>
    </source>
</evidence>
<protein>
    <submittedName>
        <fullName evidence="1">Uncharacterized protein</fullName>
    </submittedName>
</protein>
<dbReference type="Proteomes" id="UP001596542">
    <property type="component" value="Unassembled WGS sequence"/>
</dbReference>
<proteinExistence type="predicted"/>
<gene>
    <name evidence="1" type="ORF">ACFQPC_10095</name>
</gene>